<organism evidence="2 3">
    <name type="scientific">Pyrocoelia pectoralis</name>
    <dbReference type="NCBI Taxonomy" id="417401"/>
    <lineage>
        <taxon>Eukaryota</taxon>
        <taxon>Metazoa</taxon>
        <taxon>Ecdysozoa</taxon>
        <taxon>Arthropoda</taxon>
        <taxon>Hexapoda</taxon>
        <taxon>Insecta</taxon>
        <taxon>Pterygota</taxon>
        <taxon>Neoptera</taxon>
        <taxon>Endopterygota</taxon>
        <taxon>Coleoptera</taxon>
        <taxon>Polyphaga</taxon>
        <taxon>Elateriformia</taxon>
        <taxon>Elateroidea</taxon>
        <taxon>Lampyridae</taxon>
        <taxon>Lampyrinae</taxon>
        <taxon>Pyrocoelia</taxon>
    </lineage>
</organism>
<keyword evidence="1" id="KW-0175">Coiled coil</keyword>
<keyword evidence="3" id="KW-1185">Reference proteome</keyword>
<sequence>MVNILDYNSDDNTYSKNSTSTKKHKSEDFKLHVKGIKEVVKNLELSVGESDLEDRQLLRQVQVDNIKNFGMVAQLSEARKENKQLLNLLHQKYEQNSSRSHSDFSTTCSTMSMVNLQYKYEELLNNHEGLLRLLSSKDKEVKRLCKENEDIIQNTSEVSKKLIMYESLLKKLCTKYLALKEKKQLQINKLKNEKATLLMAHNQLVTLLNDRYMDSDDLLTQYLHKTVEPQYALLLKEVRRANTLQHTNLLLKQEITFLRISKQHFSSNCDTCNTKIGK</sequence>
<protein>
    <submittedName>
        <fullName evidence="2">Uncharacterized protein</fullName>
    </submittedName>
</protein>
<evidence type="ECO:0000313" key="3">
    <source>
        <dbReference type="Proteomes" id="UP001329430"/>
    </source>
</evidence>
<reference evidence="2 3" key="1">
    <citation type="journal article" date="2024" name="Insects">
        <title>An Improved Chromosome-Level Genome Assembly of the Firefly Pyrocoelia pectoralis.</title>
        <authorList>
            <person name="Fu X."/>
            <person name="Meyer-Rochow V.B."/>
            <person name="Ballantyne L."/>
            <person name="Zhu X."/>
        </authorList>
    </citation>
    <scope>NUCLEOTIDE SEQUENCE [LARGE SCALE GENOMIC DNA]</scope>
    <source>
        <strain evidence="2">XCY_ONT2</strain>
    </source>
</reference>
<accession>A0AAN7ZKE3</accession>
<evidence type="ECO:0000256" key="1">
    <source>
        <dbReference type="SAM" id="Coils"/>
    </source>
</evidence>
<evidence type="ECO:0000313" key="2">
    <source>
        <dbReference type="EMBL" id="KAK5642563.1"/>
    </source>
</evidence>
<gene>
    <name evidence="2" type="ORF">RI129_008730</name>
</gene>
<dbReference type="Proteomes" id="UP001329430">
    <property type="component" value="Chromosome 6"/>
</dbReference>
<name>A0AAN7ZKE3_9COLE</name>
<feature type="coiled-coil region" evidence="1">
    <location>
        <begin position="173"/>
        <end position="200"/>
    </location>
</feature>
<dbReference type="AlphaFoldDB" id="A0AAN7ZKE3"/>
<dbReference type="EMBL" id="JAVRBK010000006">
    <property type="protein sequence ID" value="KAK5642563.1"/>
    <property type="molecule type" value="Genomic_DNA"/>
</dbReference>
<proteinExistence type="predicted"/>
<comment type="caution">
    <text evidence="2">The sequence shown here is derived from an EMBL/GenBank/DDBJ whole genome shotgun (WGS) entry which is preliminary data.</text>
</comment>